<dbReference type="EMBL" id="QUMX01000017">
    <property type="protein sequence ID" value="REG46031.1"/>
    <property type="molecule type" value="Genomic_DNA"/>
</dbReference>
<dbReference type="AlphaFoldDB" id="A0AAQ0KLF6"/>
<comment type="caution">
    <text evidence="1">The sequence shown here is derived from an EMBL/GenBank/DDBJ whole genome shotgun (WGS) entry which is preliminary data.</text>
</comment>
<keyword evidence="2" id="KW-1185">Reference proteome</keyword>
<sequence>MIYAASLNLPLGVGAAAFPVHAMSRADGFGQRGGSAVLETLRRKAALPGVAFSGQGAS</sequence>
<reference evidence="1 2" key="1">
    <citation type="submission" date="2018-08" db="EMBL/GenBank/DDBJ databases">
        <title>Genomic Encyclopedia of Archaeal and Bacterial Type Strains, Phase II (KMG-II): from individual species to whole genera.</title>
        <authorList>
            <person name="Goeker M."/>
        </authorList>
    </citation>
    <scope>NUCLEOTIDE SEQUENCE [LARGE SCALE GENOMIC DNA]</scope>
    <source>
        <strain evidence="1 2">DSM 582</strain>
    </source>
</reference>
<protein>
    <submittedName>
        <fullName evidence="1">Uncharacterized protein</fullName>
    </submittedName>
</protein>
<proteinExistence type="predicted"/>
<dbReference type="RefSeq" id="WP_157034066.1">
    <property type="nucleotide sequence ID" value="NZ_CP035287.1"/>
</dbReference>
<dbReference type="Proteomes" id="UP000256794">
    <property type="component" value="Unassembled WGS sequence"/>
</dbReference>
<accession>A0AAQ0KLF6</accession>
<evidence type="ECO:0000313" key="1">
    <source>
        <dbReference type="EMBL" id="REG46031.1"/>
    </source>
</evidence>
<name>A0AAQ0KLF6_PARVE</name>
<evidence type="ECO:0000313" key="2">
    <source>
        <dbReference type="Proteomes" id="UP000256794"/>
    </source>
</evidence>
<organism evidence="1 2">
    <name type="scientific">Paracoccus versutus</name>
    <name type="common">Thiobacillus versutus</name>
    <dbReference type="NCBI Taxonomy" id="34007"/>
    <lineage>
        <taxon>Bacteria</taxon>
        <taxon>Pseudomonadati</taxon>
        <taxon>Pseudomonadota</taxon>
        <taxon>Alphaproteobacteria</taxon>
        <taxon>Rhodobacterales</taxon>
        <taxon>Paracoccaceae</taxon>
        <taxon>Paracoccus</taxon>
    </lineage>
</organism>
<gene>
    <name evidence="1" type="ORF">ATH84_101751</name>
</gene>